<keyword evidence="6" id="KW-0812">Transmembrane</keyword>
<keyword evidence="1" id="KW-0433">Leucine-rich repeat</keyword>
<dbReference type="Gene3D" id="2.60.40.10">
    <property type="entry name" value="Immunoglobulins"/>
    <property type="match status" value="1"/>
</dbReference>
<dbReference type="InterPro" id="IPR000483">
    <property type="entry name" value="Cys-rich_flank_reg_C"/>
</dbReference>
<evidence type="ECO:0000256" key="5">
    <source>
        <dbReference type="ARBA" id="ARBA00023180"/>
    </source>
</evidence>
<dbReference type="Proteomes" id="UP001318040">
    <property type="component" value="Chromosome 6"/>
</dbReference>
<protein>
    <submittedName>
        <fullName evidence="10 11">Leucine-rich repeat transmembrane protein FLRT3-like</fullName>
    </submittedName>
</protein>
<feature type="signal peptide" evidence="7">
    <location>
        <begin position="1"/>
        <end position="32"/>
    </location>
</feature>
<dbReference type="PROSITE" id="PS51450">
    <property type="entry name" value="LRR"/>
    <property type="match status" value="2"/>
</dbReference>
<dbReference type="InterPro" id="IPR013783">
    <property type="entry name" value="Ig-like_fold"/>
</dbReference>
<sequence>MLLITTEPHIMMGCISPVELILLLLVTVPTLACPSACRCNGDFVYCNDRGLASIPSGMPRNATTLYLQNNQINNAGIPPEMRNLLKVETVYLYSNRLEEFPINLPRNVRELHLQENGMWTISKGPLTQLRKLEVLHLDDNSISTVGIEKGSFSAVPNLRLLFFSRNNLGMVPENLPKNLEELRLDDNRIETISAKALLNLSKLKHLFLDGNLLTNEGIHEKTFNDLVNLTEISFTRNMLKIPVANLPRMNLQKLFLQENRIMYIPINIFSSLKRLSVLDLSNNQLQTLPYGALNGLQGLRFLGVRNNPWYCDCKVLWLKDWLRINAVNAQGLICKGPGGNKGIHITDLPPEHFFCPATTTAAVAPSHTAGVTTFTVGGPLLILRTPLPFATTKSNIFSSVTSRPTTWKDTTADIVLKVSSVSEDTIAVIWDNPFPVESYKLSLKKSDKNVGTVTMINIVSGDRTLHLFKDLHPMTLYKICLEPLVNRNVFDLDKTPTCLETKTADSALPNLTDSMNQEQEMDNGHGSALKLAGLIGGSSVILLIVLILGICCWYSHKSGKGPWSRDTYKKGRKRESEYMESGTKKDNSILEMSENSFQIVHLNETMGDDLSMKNGLPNRTGTGYKGTLAQINNTVLIDSTLLDRDYFQRHT</sequence>
<organism evidence="9 10">
    <name type="scientific">Petromyzon marinus</name>
    <name type="common">Sea lamprey</name>
    <dbReference type="NCBI Taxonomy" id="7757"/>
    <lineage>
        <taxon>Eukaryota</taxon>
        <taxon>Metazoa</taxon>
        <taxon>Chordata</taxon>
        <taxon>Craniata</taxon>
        <taxon>Vertebrata</taxon>
        <taxon>Cyclostomata</taxon>
        <taxon>Hyperoartia</taxon>
        <taxon>Petromyzontiformes</taxon>
        <taxon>Petromyzontidae</taxon>
        <taxon>Petromyzon</taxon>
    </lineage>
</organism>
<dbReference type="InterPro" id="IPR000372">
    <property type="entry name" value="LRRNT"/>
</dbReference>
<dbReference type="GO" id="GO:0005615">
    <property type="term" value="C:extracellular space"/>
    <property type="evidence" value="ECO:0007669"/>
    <property type="project" value="TreeGrafter"/>
</dbReference>
<keyword evidence="6" id="KW-0472">Membrane</keyword>
<dbReference type="CDD" id="cd00063">
    <property type="entry name" value="FN3"/>
    <property type="match status" value="1"/>
</dbReference>
<reference evidence="10 11" key="1">
    <citation type="submission" date="2025-04" db="UniProtKB">
        <authorList>
            <consortium name="RefSeq"/>
        </authorList>
    </citation>
    <scope>IDENTIFICATION</scope>
    <source>
        <tissue evidence="10 11">Sperm</tissue>
    </source>
</reference>
<dbReference type="InterPro" id="IPR001611">
    <property type="entry name" value="Leu-rich_rpt"/>
</dbReference>
<dbReference type="InterPro" id="IPR036116">
    <property type="entry name" value="FN3_sf"/>
</dbReference>
<dbReference type="RefSeq" id="XP_032803768.1">
    <property type="nucleotide sequence ID" value="XM_032947877.1"/>
</dbReference>
<dbReference type="Gene3D" id="3.80.10.10">
    <property type="entry name" value="Ribonuclease Inhibitor"/>
    <property type="match status" value="1"/>
</dbReference>
<feature type="transmembrane region" description="Helical" evidence="6">
    <location>
        <begin position="531"/>
        <end position="555"/>
    </location>
</feature>
<dbReference type="InterPro" id="IPR003591">
    <property type="entry name" value="Leu-rich_rpt_typical-subtyp"/>
</dbReference>
<dbReference type="SMART" id="SM00082">
    <property type="entry name" value="LRRCT"/>
    <property type="match status" value="1"/>
</dbReference>
<gene>
    <name evidence="10 11 12" type="primary">LOC116939471</name>
</gene>
<evidence type="ECO:0000259" key="8">
    <source>
        <dbReference type="PROSITE" id="PS50853"/>
    </source>
</evidence>
<evidence type="ECO:0000313" key="11">
    <source>
        <dbReference type="RefSeq" id="XP_032803766.1"/>
    </source>
</evidence>
<dbReference type="PROSITE" id="PS50853">
    <property type="entry name" value="FN3"/>
    <property type="match status" value="1"/>
</dbReference>
<accession>A0AAJ7WN67</accession>
<evidence type="ECO:0000313" key="12">
    <source>
        <dbReference type="RefSeq" id="XP_032803768.1"/>
    </source>
</evidence>
<keyword evidence="2 7" id="KW-0732">Signal</keyword>
<evidence type="ECO:0000313" key="10">
    <source>
        <dbReference type="RefSeq" id="XP_032803765.1"/>
    </source>
</evidence>
<dbReference type="SUPFAM" id="SSF49265">
    <property type="entry name" value="Fibronectin type III"/>
    <property type="match status" value="1"/>
</dbReference>
<dbReference type="PANTHER" id="PTHR45712:SF27">
    <property type="entry name" value="LRRNT DOMAIN-CONTAINING PROTEIN"/>
    <property type="match status" value="1"/>
</dbReference>
<dbReference type="SMART" id="SM00013">
    <property type="entry name" value="LRRNT"/>
    <property type="match status" value="1"/>
</dbReference>
<dbReference type="SMART" id="SM00369">
    <property type="entry name" value="LRR_TYP"/>
    <property type="match status" value="7"/>
</dbReference>
<dbReference type="InterPro" id="IPR003961">
    <property type="entry name" value="FN3_dom"/>
</dbReference>
<evidence type="ECO:0000313" key="9">
    <source>
        <dbReference type="Proteomes" id="UP001318040"/>
    </source>
</evidence>
<feature type="domain" description="Fibronectin type-III" evidence="8">
    <location>
        <begin position="412"/>
        <end position="506"/>
    </location>
</feature>
<keyword evidence="4" id="KW-1015">Disulfide bond</keyword>
<proteinExistence type="predicted"/>
<dbReference type="RefSeq" id="XP_032803765.1">
    <property type="nucleotide sequence ID" value="XM_032947874.1"/>
</dbReference>
<dbReference type="SUPFAM" id="SSF52058">
    <property type="entry name" value="L domain-like"/>
    <property type="match status" value="2"/>
</dbReference>
<dbReference type="PANTHER" id="PTHR45712">
    <property type="entry name" value="AGAP008170-PA"/>
    <property type="match status" value="1"/>
</dbReference>
<evidence type="ECO:0000256" key="4">
    <source>
        <dbReference type="ARBA" id="ARBA00023157"/>
    </source>
</evidence>
<keyword evidence="6" id="KW-1133">Transmembrane helix</keyword>
<evidence type="ECO:0000256" key="3">
    <source>
        <dbReference type="ARBA" id="ARBA00022737"/>
    </source>
</evidence>
<dbReference type="RefSeq" id="XP_032803766.1">
    <property type="nucleotide sequence ID" value="XM_032947875.1"/>
</dbReference>
<dbReference type="InterPro" id="IPR050333">
    <property type="entry name" value="SLRP"/>
</dbReference>
<evidence type="ECO:0000256" key="2">
    <source>
        <dbReference type="ARBA" id="ARBA00022729"/>
    </source>
</evidence>
<feature type="chain" id="PRO_5044709610" evidence="7">
    <location>
        <begin position="33"/>
        <end position="651"/>
    </location>
</feature>
<dbReference type="Pfam" id="PF13855">
    <property type="entry name" value="LRR_8"/>
    <property type="match status" value="3"/>
</dbReference>
<dbReference type="AlphaFoldDB" id="A0AAJ7WN67"/>
<evidence type="ECO:0000256" key="7">
    <source>
        <dbReference type="SAM" id="SignalP"/>
    </source>
</evidence>
<dbReference type="GeneID" id="116939471"/>
<keyword evidence="5" id="KW-0325">Glycoprotein</keyword>
<dbReference type="InterPro" id="IPR032675">
    <property type="entry name" value="LRR_dom_sf"/>
</dbReference>
<name>A0AAJ7WN67_PETMA</name>
<evidence type="ECO:0000256" key="6">
    <source>
        <dbReference type="SAM" id="Phobius"/>
    </source>
</evidence>
<evidence type="ECO:0000256" key="1">
    <source>
        <dbReference type="ARBA" id="ARBA00022614"/>
    </source>
</evidence>
<keyword evidence="3" id="KW-0677">Repeat</keyword>
<keyword evidence="9" id="KW-1185">Reference proteome</keyword>
<dbReference type="KEGG" id="pmrn:116939471"/>